<evidence type="ECO:0000313" key="2">
    <source>
        <dbReference type="EMBL" id="MDI3318734.1"/>
    </source>
</evidence>
<proteinExistence type="predicted"/>
<dbReference type="EMBL" id="JASBRG010000001">
    <property type="protein sequence ID" value="MDI3318734.1"/>
    <property type="molecule type" value="Genomic_DNA"/>
</dbReference>
<sequence>MSFFKTCLTIAAMIIFAISCSSPKKSPHYNYVYKPQSQALFDTIAHLDSVFFNAYNSCNIDVQAAMYSDTMEFYHDKGGLMTDKAQILADTKKYVCGNRVSRELVKGSIKVYAINNYGAVEMGLHKFHNGVENSTSEPSKFIIFWQNVNNKWLIKRVVSLH</sequence>
<dbReference type="Pfam" id="PF14534">
    <property type="entry name" value="DUF4440"/>
    <property type="match status" value="1"/>
</dbReference>
<protein>
    <submittedName>
        <fullName evidence="2">Nuclear transport factor 2 family protein</fullName>
    </submittedName>
</protein>
<keyword evidence="3" id="KW-1185">Reference proteome</keyword>
<dbReference type="InterPro" id="IPR027843">
    <property type="entry name" value="DUF4440"/>
</dbReference>
<dbReference type="Proteomes" id="UP001226434">
    <property type="component" value="Unassembled WGS sequence"/>
</dbReference>
<reference evidence="2 3" key="1">
    <citation type="submission" date="2023-05" db="EMBL/GenBank/DDBJ databases">
        <title>Genome sequence of Pinibacter sp. MAH-24.</title>
        <authorList>
            <person name="Huq M.A."/>
        </authorList>
    </citation>
    <scope>NUCLEOTIDE SEQUENCE [LARGE SCALE GENOMIC DNA]</scope>
    <source>
        <strain evidence="2 3">MAH-24</strain>
    </source>
</reference>
<comment type="caution">
    <text evidence="2">The sequence shown here is derived from an EMBL/GenBank/DDBJ whole genome shotgun (WGS) entry which is preliminary data.</text>
</comment>
<dbReference type="PROSITE" id="PS51257">
    <property type="entry name" value="PROKAR_LIPOPROTEIN"/>
    <property type="match status" value="1"/>
</dbReference>
<gene>
    <name evidence="2" type="ORF">QJ048_03060</name>
</gene>
<organism evidence="2 3">
    <name type="scientific">Pinibacter soli</name>
    <dbReference type="NCBI Taxonomy" id="3044211"/>
    <lineage>
        <taxon>Bacteria</taxon>
        <taxon>Pseudomonadati</taxon>
        <taxon>Bacteroidota</taxon>
        <taxon>Chitinophagia</taxon>
        <taxon>Chitinophagales</taxon>
        <taxon>Chitinophagaceae</taxon>
        <taxon>Pinibacter</taxon>
    </lineage>
</organism>
<dbReference type="SUPFAM" id="SSF54427">
    <property type="entry name" value="NTF2-like"/>
    <property type="match status" value="1"/>
</dbReference>
<dbReference type="RefSeq" id="WP_282332860.1">
    <property type="nucleotide sequence ID" value="NZ_JASBRG010000001.1"/>
</dbReference>
<evidence type="ECO:0000313" key="3">
    <source>
        <dbReference type="Proteomes" id="UP001226434"/>
    </source>
</evidence>
<accession>A0ABT6RA11</accession>
<name>A0ABT6RA11_9BACT</name>
<dbReference type="Gene3D" id="3.10.450.50">
    <property type="match status" value="1"/>
</dbReference>
<evidence type="ECO:0000259" key="1">
    <source>
        <dbReference type="Pfam" id="PF14534"/>
    </source>
</evidence>
<feature type="domain" description="DUF4440" evidence="1">
    <location>
        <begin position="44"/>
        <end position="154"/>
    </location>
</feature>
<dbReference type="InterPro" id="IPR032710">
    <property type="entry name" value="NTF2-like_dom_sf"/>
</dbReference>